<dbReference type="InterPro" id="IPR016039">
    <property type="entry name" value="Thiolase-like"/>
</dbReference>
<dbReference type="Gene3D" id="3.30.70.3290">
    <property type="match status" value="2"/>
</dbReference>
<dbReference type="Pfam" id="PF00698">
    <property type="entry name" value="Acyl_transf_1"/>
    <property type="match status" value="1"/>
</dbReference>
<dbReference type="PROSITE" id="PS52004">
    <property type="entry name" value="KS3_2"/>
    <property type="match status" value="1"/>
</dbReference>
<dbReference type="PROSITE" id="PS00606">
    <property type="entry name" value="KS3_1"/>
    <property type="match status" value="1"/>
</dbReference>
<dbReference type="InterPro" id="IPR014030">
    <property type="entry name" value="Ketoacyl_synth_N"/>
</dbReference>
<dbReference type="CDD" id="cd00833">
    <property type="entry name" value="PKS"/>
    <property type="match status" value="1"/>
</dbReference>
<dbReference type="Gene3D" id="3.40.47.10">
    <property type="match status" value="1"/>
</dbReference>
<comment type="caution">
    <text evidence="5">The sequence shown here is derived from an EMBL/GenBank/DDBJ whole genome shotgun (WGS) entry which is preliminary data.</text>
</comment>
<keyword evidence="3" id="KW-0808">Transferase</keyword>
<evidence type="ECO:0000259" key="4">
    <source>
        <dbReference type="PROSITE" id="PS52004"/>
    </source>
</evidence>
<dbReference type="InterPro" id="IPR001227">
    <property type="entry name" value="Ac_transferase_dom_sf"/>
</dbReference>
<dbReference type="InterPro" id="IPR016035">
    <property type="entry name" value="Acyl_Trfase/lysoPLipase"/>
</dbReference>
<dbReference type="Pfam" id="PF00109">
    <property type="entry name" value="ketoacyl-synt"/>
    <property type="match status" value="1"/>
</dbReference>
<dbReference type="SMART" id="SM00827">
    <property type="entry name" value="PKS_AT"/>
    <property type="match status" value="1"/>
</dbReference>
<dbReference type="InterPro" id="IPR014043">
    <property type="entry name" value="Acyl_transferase_dom"/>
</dbReference>
<protein>
    <submittedName>
        <fullName evidence="5">Type I polyketide synthase</fullName>
    </submittedName>
</protein>
<dbReference type="PANTHER" id="PTHR43775:SF51">
    <property type="entry name" value="INACTIVE PHENOLPHTHIOCEROL SYNTHESIS POLYKETIDE SYNTHASE TYPE I PKS1-RELATED"/>
    <property type="match status" value="1"/>
</dbReference>
<organism evidence="5 6">
    <name type="scientific">Nocardia halotolerans</name>
    <dbReference type="NCBI Taxonomy" id="1755878"/>
    <lineage>
        <taxon>Bacteria</taxon>
        <taxon>Bacillati</taxon>
        <taxon>Actinomycetota</taxon>
        <taxon>Actinomycetes</taxon>
        <taxon>Mycobacteriales</taxon>
        <taxon>Nocardiaceae</taxon>
        <taxon>Nocardia</taxon>
    </lineage>
</organism>
<dbReference type="RefSeq" id="WP_378564158.1">
    <property type="nucleotide sequence ID" value="NZ_JBHSDL010000018.1"/>
</dbReference>
<dbReference type="InterPro" id="IPR018201">
    <property type="entry name" value="Ketoacyl_synth_AS"/>
</dbReference>
<dbReference type="Pfam" id="PF02801">
    <property type="entry name" value="Ketoacyl-synt_C"/>
    <property type="match status" value="1"/>
</dbReference>
<dbReference type="InterPro" id="IPR020841">
    <property type="entry name" value="PKS_Beta-ketoAc_synthase_dom"/>
</dbReference>
<keyword evidence="1" id="KW-0596">Phosphopantetheine</keyword>
<dbReference type="Gene3D" id="3.40.366.10">
    <property type="entry name" value="Malonyl-Coenzyme A Acyl Carrier Protein, domain 2"/>
    <property type="match status" value="1"/>
</dbReference>
<reference evidence="6" key="1">
    <citation type="journal article" date="2019" name="Int. J. Syst. Evol. Microbiol.">
        <title>The Global Catalogue of Microorganisms (GCM) 10K type strain sequencing project: providing services to taxonomists for standard genome sequencing and annotation.</title>
        <authorList>
            <consortium name="The Broad Institute Genomics Platform"/>
            <consortium name="The Broad Institute Genome Sequencing Center for Infectious Disease"/>
            <person name="Wu L."/>
            <person name="Ma J."/>
        </authorList>
    </citation>
    <scope>NUCLEOTIDE SEQUENCE [LARGE SCALE GENOMIC DNA]</scope>
    <source>
        <strain evidence="6">IBRC-M 10490</strain>
    </source>
</reference>
<evidence type="ECO:0000256" key="2">
    <source>
        <dbReference type="ARBA" id="ARBA00022553"/>
    </source>
</evidence>
<dbReference type="SUPFAM" id="SSF52151">
    <property type="entry name" value="FabD/lysophospholipase-like"/>
    <property type="match status" value="1"/>
</dbReference>
<sequence>MDENTQKLREYLRKVIDELQSCRAQLQQVRATAREPIAIVGVGCRYPGGIESPQDLWRTVADGQDTISAPPLDRGWFSDPAQVALLRQAEGGFLSGAGDFDAEFFGMTPEEARATDPQQRLLLETAWEAVERAGIDPHSLRGSRTGVYVGAFYRLYAAGASIFDDPDDHLVTGVAGSVMSGRIGYALGLEGPAVTVDTACSASLVAVHMACQSLRLGESELALAGGVAVNATPHMYTEFARSIGQAPDGRCKSFAAGADGTGWSEGVGLLVLERVSRARANGHPILALIPGSATNRVGASNGLAAPNGQTQQRVIRQALDEAGLAPDDIDVIDAHGSGTRLGDSIEANALLAAYGRSRRADRPLLLGSVKSNIGHAQSSSGVAGIVKLIEAMRHGVVPKTLHVEQPSPDIDWSSGALELVTQNLPWPANDGPRRAAVSSFGISGTNAHILLEYPPDDRETAHTPPDAPAPASIAWPISAVTPAALAAQARRLLDHVRAHPELRPVDIGYSLATTRSHFPQRAVVLGGSRDELICAVSALADGADTATVMRGTAGPDHGIAFVFPDVVTEPDFGSPDALLAFPVYARAFGEVVRTATGGSEAAAEISTELGFFARELAVYALYESWNMRPEVVTGHGVGEIAAAHVAGVLSLADACQLVAARTALETRVPSGSGASERAMPAGTVEYREPQVPLVTSTGEHPSVLRSSEYWARQSSEPPDDTSITAALRAHGGARSIEMVAGELRTALEVAARMHCAGADIAWQAIFDGFGGTRVGLPTYPFQRETYWWVPSVAES</sequence>
<proteinExistence type="predicted"/>
<dbReference type="SUPFAM" id="SSF53901">
    <property type="entry name" value="Thiolase-like"/>
    <property type="match status" value="1"/>
</dbReference>
<evidence type="ECO:0000256" key="3">
    <source>
        <dbReference type="ARBA" id="ARBA00022679"/>
    </source>
</evidence>
<dbReference type="PANTHER" id="PTHR43775">
    <property type="entry name" value="FATTY ACID SYNTHASE"/>
    <property type="match status" value="1"/>
</dbReference>
<accession>A0ABV8VJ49</accession>
<dbReference type="EMBL" id="JBHSDL010000018">
    <property type="protein sequence ID" value="MFC4376079.1"/>
    <property type="molecule type" value="Genomic_DNA"/>
</dbReference>
<dbReference type="SMART" id="SM00825">
    <property type="entry name" value="PKS_KS"/>
    <property type="match status" value="1"/>
</dbReference>
<dbReference type="Proteomes" id="UP001595844">
    <property type="component" value="Unassembled WGS sequence"/>
</dbReference>
<keyword evidence="2" id="KW-0597">Phosphoprotein</keyword>
<name>A0ABV8VJ49_9NOCA</name>
<evidence type="ECO:0000256" key="1">
    <source>
        <dbReference type="ARBA" id="ARBA00022450"/>
    </source>
</evidence>
<dbReference type="InterPro" id="IPR014031">
    <property type="entry name" value="Ketoacyl_synth_C"/>
</dbReference>
<feature type="domain" description="Ketosynthase family 3 (KS3)" evidence="4">
    <location>
        <begin position="34"/>
        <end position="453"/>
    </location>
</feature>
<dbReference type="Pfam" id="PF16197">
    <property type="entry name" value="KAsynt_C_assoc"/>
    <property type="match status" value="1"/>
</dbReference>
<keyword evidence="6" id="KW-1185">Reference proteome</keyword>
<dbReference type="InterPro" id="IPR050091">
    <property type="entry name" value="PKS_NRPS_Biosynth_Enz"/>
</dbReference>
<evidence type="ECO:0000313" key="6">
    <source>
        <dbReference type="Proteomes" id="UP001595844"/>
    </source>
</evidence>
<dbReference type="InterPro" id="IPR032821">
    <property type="entry name" value="PKS_assoc"/>
</dbReference>
<evidence type="ECO:0000313" key="5">
    <source>
        <dbReference type="EMBL" id="MFC4376079.1"/>
    </source>
</evidence>
<gene>
    <name evidence="5" type="ORF">ACFO5K_18410</name>
</gene>